<dbReference type="InterPro" id="IPR005115">
    <property type="entry name" value="Gly_transporter"/>
</dbReference>
<reference evidence="9" key="2">
    <citation type="submission" date="2020-09" db="EMBL/GenBank/DDBJ databases">
        <authorList>
            <person name="Sun Q."/>
            <person name="Zhou Y."/>
        </authorList>
    </citation>
    <scope>NUCLEOTIDE SEQUENCE</scope>
    <source>
        <strain evidence="9">CGMCC 1.15447</strain>
    </source>
</reference>
<accession>A0A916RHL7</accession>
<sequence>MWIRLRAWLTGLFPQYRQDVLLLVIDLIGTFVFAVEGALAGINAGLDVFGLMVLAFVTALGGGTIRDLLIGAVPPNSIRDWRYGATAFAGGGAVFCFHGLIQDVPAHLLITLDAAGLALFAVAGADKALEFGITPLLAVMMGVVTGAGGGTVRDVLLAKVPAVLNSDVYAAAALVGAVVMLGALRVKMPRGLAMSLGAAACFVVRMLAVWQHWNLPKVMR</sequence>
<protein>
    <submittedName>
        <fullName evidence="9">Membrane protein</fullName>
    </submittedName>
</protein>
<keyword evidence="4 7" id="KW-0812">Transmembrane</keyword>
<feature type="transmembrane region" description="Helical" evidence="7">
    <location>
        <begin position="81"/>
        <end position="100"/>
    </location>
</feature>
<keyword evidence="6 7" id="KW-0472">Membrane</keyword>
<organism evidence="9 10">
    <name type="scientific">Edaphobacter acidisoli</name>
    <dbReference type="NCBI Taxonomy" id="2040573"/>
    <lineage>
        <taxon>Bacteria</taxon>
        <taxon>Pseudomonadati</taxon>
        <taxon>Acidobacteriota</taxon>
        <taxon>Terriglobia</taxon>
        <taxon>Terriglobales</taxon>
        <taxon>Acidobacteriaceae</taxon>
        <taxon>Edaphobacter</taxon>
    </lineage>
</organism>
<dbReference type="Pfam" id="PF03458">
    <property type="entry name" value="Gly_transporter"/>
    <property type="match status" value="2"/>
</dbReference>
<evidence type="ECO:0000313" key="9">
    <source>
        <dbReference type="EMBL" id="GGA57458.1"/>
    </source>
</evidence>
<keyword evidence="5 7" id="KW-1133">Transmembrane helix</keyword>
<evidence type="ECO:0000256" key="7">
    <source>
        <dbReference type="SAM" id="Phobius"/>
    </source>
</evidence>
<dbReference type="PANTHER" id="PTHR30506">
    <property type="entry name" value="INNER MEMBRANE PROTEIN"/>
    <property type="match status" value="1"/>
</dbReference>
<feature type="domain" description="Glycine transporter" evidence="8">
    <location>
        <begin position="111"/>
        <end position="182"/>
    </location>
</feature>
<name>A0A916RHL7_9BACT</name>
<evidence type="ECO:0000256" key="2">
    <source>
        <dbReference type="ARBA" id="ARBA00008193"/>
    </source>
</evidence>
<evidence type="ECO:0000256" key="1">
    <source>
        <dbReference type="ARBA" id="ARBA00004651"/>
    </source>
</evidence>
<comment type="subcellular location">
    <subcellularLocation>
        <location evidence="1">Cell membrane</location>
        <topology evidence="1">Multi-pass membrane protein</topology>
    </subcellularLocation>
</comment>
<dbReference type="RefSeq" id="WP_188757838.1">
    <property type="nucleotide sequence ID" value="NZ_BMJB01000001.1"/>
</dbReference>
<evidence type="ECO:0000256" key="5">
    <source>
        <dbReference type="ARBA" id="ARBA00022989"/>
    </source>
</evidence>
<evidence type="ECO:0000256" key="4">
    <source>
        <dbReference type="ARBA" id="ARBA00022692"/>
    </source>
</evidence>
<dbReference type="AlphaFoldDB" id="A0A916RHL7"/>
<proteinExistence type="inferred from homology"/>
<keyword evidence="10" id="KW-1185">Reference proteome</keyword>
<keyword evidence="3" id="KW-1003">Cell membrane</keyword>
<dbReference type="EMBL" id="BMJB01000001">
    <property type="protein sequence ID" value="GGA57458.1"/>
    <property type="molecule type" value="Genomic_DNA"/>
</dbReference>
<feature type="transmembrane region" description="Helical" evidence="7">
    <location>
        <begin position="168"/>
        <end position="186"/>
    </location>
</feature>
<comment type="caution">
    <text evidence="9">The sequence shown here is derived from an EMBL/GenBank/DDBJ whole genome shotgun (WGS) entry which is preliminary data.</text>
</comment>
<feature type="transmembrane region" description="Helical" evidence="7">
    <location>
        <begin position="106"/>
        <end position="124"/>
    </location>
</feature>
<dbReference type="PANTHER" id="PTHR30506:SF3">
    <property type="entry name" value="UPF0126 INNER MEMBRANE PROTEIN YADS-RELATED"/>
    <property type="match status" value="1"/>
</dbReference>
<feature type="transmembrane region" description="Helical" evidence="7">
    <location>
        <begin position="48"/>
        <end position="69"/>
    </location>
</feature>
<comment type="similarity">
    <text evidence="2">Belongs to the UPF0126 family.</text>
</comment>
<evidence type="ECO:0000256" key="6">
    <source>
        <dbReference type="ARBA" id="ARBA00023136"/>
    </source>
</evidence>
<gene>
    <name evidence="9" type="ORF">GCM10011507_06040</name>
</gene>
<dbReference type="Proteomes" id="UP000648801">
    <property type="component" value="Unassembled WGS sequence"/>
</dbReference>
<evidence type="ECO:0000256" key="3">
    <source>
        <dbReference type="ARBA" id="ARBA00022475"/>
    </source>
</evidence>
<dbReference type="GO" id="GO:0005886">
    <property type="term" value="C:plasma membrane"/>
    <property type="evidence" value="ECO:0007669"/>
    <property type="project" value="UniProtKB-SubCell"/>
</dbReference>
<feature type="domain" description="Glycine transporter" evidence="8">
    <location>
        <begin position="24"/>
        <end position="98"/>
    </location>
</feature>
<reference evidence="9" key="1">
    <citation type="journal article" date="2014" name="Int. J. Syst. Evol. Microbiol.">
        <title>Complete genome sequence of Corynebacterium casei LMG S-19264T (=DSM 44701T), isolated from a smear-ripened cheese.</title>
        <authorList>
            <consortium name="US DOE Joint Genome Institute (JGI-PGF)"/>
            <person name="Walter F."/>
            <person name="Albersmeier A."/>
            <person name="Kalinowski J."/>
            <person name="Ruckert C."/>
        </authorList>
    </citation>
    <scope>NUCLEOTIDE SEQUENCE</scope>
    <source>
        <strain evidence="9">CGMCC 1.15447</strain>
    </source>
</reference>
<feature type="transmembrane region" description="Helical" evidence="7">
    <location>
        <begin position="193"/>
        <end position="213"/>
    </location>
</feature>
<feature type="transmembrane region" description="Helical" evidence="7">
    <location>
        <begin position="131"/>
        <end position="148"/>
    </location>
</feature>
<feature type="transmembrane region" description="Helical" evidence="7">
    <location>
        <begin position="20"/>
        <end position="42"/>
    </location>
</feature>
<evidence type="ECO:0000313" key="10">
    <source>
        <dbReference type="Proteomes" id="UP000648801"/>
    </source>
</evidence>
<evidence type="ECO:0000259" key="8">
    <source>
        <dbReference type="Pfam" id="PF03458"/>
    </source>
</evidence>